<gene>
    <name evidence="1" type="ORF">V6984_16535</name>
</gene>
<sequence>MLPRRTCVIVGGAKGEGSLLAEKYAGQGYIIAFMDIDKEAGRSLKEKIEHGHGGNVFFFHGDANSEEDLELFAGAVIGQYKKIDCLYYRKDIAEGADQIEELMSRNLKKGGTIEAYH</sequence>
<dbReference type="InterPro" id="IPR002347">
    <property type="entry name" value="SDR_fam"/>
</dbReference>
<evidence type="ECO:0000313" key="2">
    <source>
        <dbReference type="Proteomes" id="UP001451571"/>
    </source>
</evidence>
<dbReference type="InterPro" id="IPR036291">
    <property type="entry name" value="NAD(P)-bd_dom_sf"/>
</dbReference>
<dbReference type="Gene3D" id="3.40.50.720">
    <property type="entry name" value="NAD(P)-binding Rossmann-like Domain"/>
    <property type="match status" value="1"/>
</dbReference>
<dbReference type="Pfam" id="PF00106">
    <property type="entry name" value="adh_short"/>
    <property type="match status" value="1"/>
</dbReference>
<dbReference type="RefSeq" id="WP_342756705.1">
    <property type="nucleotide sequence ID" value="NZ_CP146256.1"/>
</dbReference>
<proteinExistence type="predicted"/>
<dbReference type="Proteomes" id="UP001451571">
    <property type="component" value="Chromosome"/>
</dbReference>
<evidence type="ECO:0000313" key="1">
    <source>
        <dbReference type="EMBL" id="XAH73098.1"/>
    </source>
</evidence>
<reference evidence="1 2" key="1">
    <citation type="submission" date="2024-02" db="EMBL/GenBank/DDBJ databases">
        <title>Bacterial strain from lacustrine sediment.</title>
        <authorList>
            <person name="Petit C."/>
            <person name="Fadhlaoui K."/>
        </authorList>
    </citation>
    <scope>NUCLEOTIDE SEQUENCE [LARGE SCALE GENOMIC DNA]</scope>
    <source>
        <strain evidence="1 2">IPX-CK</strain>
    </source>
</reference>
<protein>
    <submittedName>
        <fullName evidence="1">SDR family NAD(P)-dependent oxidoreductase</fullName>
    </submittedName>
</protein>
<organism evidence="1 2">
    <name type="scientific">Kineothrix sedimenti</name>
    <dbReference type="NCBI Taxonomy" id="3123317"/>
    <lineage>
        <taxon>Bacteria</taxon>
        <taxon>Bacillati</taxon>
        <taxon>Bacillota</taxon>
        <taxon>Clostridia</taxon>
        <taxon>Lachnospirales</taxon>
        <taxon>Lachnospiraceae</taxon>
        <taxon>Kineothrix</taxon>
    </lineage>
</organism>
<dbReference type="SUPFAM" id="SSF51735">
    <property type="entry name" value="NAD(P)-binding Rossmann-fold domains"/>
    <property type="match status" value="1"/>
</dbReference>
<dbReference type="EMBL" id="CP146256">
    <property type="protein sequence ID" value="XAH73098.1"/>
    <property type="molecule type" value="Genomic_DNA"/>
</dbReference>
<accession>A0ABZ3ES98</accession>
<keyword evidence="2" id="KW-1185">Reference proteome</keyword>
<name>A0ABZ3ES98_9FIRM</name>